<evidence type="ECO:0000313" key="1">
    <source>
        <dbReference type="EMBL" id="ETE64289.1"/>
    </source>
</evidence>
<reference evidence="1 2" key="1">
    <citation type="journal article" date="2013" name="Proc. Natl. Acad. Sci. U.S.A.">
        <title>The king cobra genome reveals dynamic gene evolution and adaptation in the snake venom system.</title>
        <authorList>
            <person name="Vonk F.J."/>
            <person name="Casewell N.R."/>
            <person name="Henkel C.V."/>
            <person name="Heimberg A.M."/>
            <person name="Jansen H.J."/>
            <person name="McCleary R.J."/>
            <person name="Kerkkamp H.M."/>
            <person name="Vos R.A."/>
            <person name="Guerreiro I."/>
            <person name="Calvete J.J."/>
            <person name="Wuster W."/>
            <person name="Woods A.E."/>
            <person name="Logan J.M."/>
            <person name="Harrison R.A."/>
            <person name="Castoe T.A."/>
            <person name="de Koning A.P."/>
            <person name="Pollock D.D."/>
            <person name="Yandell M."/>
            <person name="Calderon D."/>
            <person name="Renjifo C."/>
            <person name="Currier R.B."/>
            <person name="Salgado D."/>
            <person name="Pla D."/>
            <person name="Sanz L."/>
            <person name="Hyder A.S."/>
            <person name="Ribeiro J.M."/>
            <person name="Arntzen J.W."/>
            <person name="van den Thillart G.E."/>
            <person name="Boetzer M."/>
            <person name="Pirovano W."/>
            <person name="Dirks R.P."/>
            <person name="Spaink H.P."/>
            <person name="Duboule D."/>
            <person name="McGlinn E."/>
            <person name="Kini R.M."/>
            <person name="Richardson M.K."/>
        </authorList>
    </citation>
    <scope>NUCLEOTIDE SEQUENCE</scope>
    <source>
        <tissue evidence="1">Blood</tissue>
    </source>
</reference>
<feature type="non-terminal residue" evidence="1">
    <location>
        <position position="1"/>
    </location>
</feature>
<comment type="caution">
    <text evidence="1">The sequence shown here is derived from an EMBL/GenBank/DDBJ whole genome shotgun (WGS) entry which is preliminary data.</text>
</comment>
<dbReference type="EMBL" id="AZIM01002315">
    <property type="protein sequence ID" value="ETE64289.1"/>
    <property type="molecule type" value="Genomic_DNA"/>
</dbReference>
<keyword evidence="2" id="KW-1185">Reference proteome</keyword>
<dbReference type="AlphaFoldDB" id="V8NPS8"/>
<accession>V8NPS8</accession>
<sequence>MWGKEDVFIDAEEGEGRLEDGVRMSRDASSRYLGSMIGSISWSRDASSRYLDSLIGSINRKPQEWPELLFFQMYCFRNGLDTLKSKFLPERSNHKKAEN</sequence>
<evidence type="ECO:0000313" key="2">
    <source>
        <dbReference type="Proteomes" id="UP000018936"/>
    </source>
</evidence>
<proteinExistence type="predicted"/>
<name>V8NPS8_OPHHA</name>
<dbReference type="Proteomes" id="UP000018936">
    <property type="component" value="Unassembled WGS sequence"/>
</dbReference>
<organism evidence="1 2">
    <name type="scientific">Ophiophagus hannah</name>
    <name type="common">King cobra</name>
    <name type="synonym">Naja hannah</name>
    <dbReference type="NCBI Taxonomy" id="8665"/>
    <lineage>
        <taxon>Eukaryota</taxon>
        <taxon>Metazoa</taxon>
        <taxon>Chordata</taxon>
        <taxon>Craniata</taxon>
        <taxon>Vertebrata</taxon>
        <taxon>Euteleostomi</taxon>
        <taxon>Lepidosauria</taxon>
        <taxon>Squamata</taxon>
        <taxon>Bifurcata</taxon>
        <taxon>Unidentata</taxon>
        <taxon>Episquamata</taxon>
        <taxon>Toxicofera</taxon>
        <taxon>Serpentes</taxon>
        <taxon>Colubroidea</taxon>
        <taxon>Elapidae</taxon>
        <taxon>Elapinae</taxon>
        <taxon>Ophiophagus</taxon>
    </lineage>
</organism>
<protein>
    <submittedName>
        <fullName evidence="1">Uncharacterized protein</fullName>
    </submittedName>
</protein>
<gene>
    <name evidence="1" type="ORF">L345_09942</name>
</gene>